<keyword evidence="2" id="KW-1185">Reference proteome</keyword>
<dbReference type="EMBL" id="CAADJD010000034">
    <property type="protein sequence ID" value="VFS90967.1"/>
    <property type="molecule type" value="Genomic_DNA"/>
</dbReference>
<protein>
    <submittedName>
        <fullName evidence="1">Uncharacterized protein</fullName>
    </submittedName>
</protein>
<proteinExistence type="predicted"/>
<gene>
    <name evidence="1" type="ORF">NCTC12993_07552</name>
</gene>
<sequence length="82" mass="9081">MWIIVGAALNNAVTRMSQLAKNFNLTALGELPALMTTGDRQQIVQRLLSDPLRADLVHAIRTQLLLSAPSTAGHHRRLLRSR</sequence>
<dbReference type="Proteomes" id="UP000401081">
    <property type="component" value="Unassembled WGS sequence"/>
</dbReference>
<accession>A0A485D2P0</accession>
<evidence type="ECO:0000313" key="1">
    <source>
        <dbReference type="EMBL" id="VFS90967.1"/>
    </source>
</evidence>
<reference evidence="1 2" key="1">
    <citation type="submission" date="2019-03" db="EMBL/GenBank/DDBJ databases">
        <authorList>
            <consortium name="Pathogen Informatics"/>
        </authorList>
    </citation>
    <scope>NUCLEOTIDE SEQUENCE [LARGE SCALE GENOMIC DNA]</scope>
    <source>
        <strain evidence="1 2">NCTC12993</strain>
    </source>
</reference>
<evidence type="ECO:0000313" key="2">
    <source>
        <dbReference type="Proteomes" id="UP000401081"/>
    </source>
</evidence>
<name>A0A485D2P0_KLUCR</name>
<dbReference type="AlphaFoldDB" id="A0A485D2P0"/>
<organism evidence="1 2">
    <name type="scientific">Kluyvera cryocrescens</name>
    <name type="common">Kluyvera citrophila</name>
    <dbReference type="NCBI Taxonomy" id="580"/>
    <lineage>
        <taxon>Bacteria</taxon>
        <taxon>Pseudomonadati</taxon>
        <taxon>Pseudomonadota</taxon>
        <taxon>Gammaproteobacteria</taxon>
        <taxon>Enterobacterales</taxon>
        <taxon>Enterobacteriaceae</taxon>
        <taxon>Kluyvera</taxon>
    </lineage>
</organism>